<dbReference type="InterPro" id="IPR055470">
    <property type="entry name" value="DUF7042"/>
</dbReference>
<reference evidence="4" key="1">
    <citation type="journal article" date="2023" name="G3 (Bethesda)">
        <title>A reference genome for the long-term kleptoplast-retaining sea slug Elysia crispata morphotype clarki.</title>
        <authorList>
            <person name="Eastman K.E."/>
            <person name="Pendleton A.L."/>
            <person name="Shaikh M.A."/>
            <person name="Suttiyut T."/>
            <person name="Ogas R."/>
            <person name="Tomko P."/>
            <person name="Gavelis G."/>
            <person name="Widhalm J.R."/>
            <person name="Wisecaver J.H."/>
        </authorList>
    </citation>
    <scope>NUCLEOTIDE SEQUENCE</scope>
    <source>
        <strain evidence="4">ECLA1</strain>
    </source>
</reference>
<feature type="region of interest" description="Disordered" evidence="1">
    <location>
        <begin position="542"/>
        <end position="620"/>
    </location>
</feature>
<evidence type="ECO:0000259" key="2">
    <source>
        <dbReference type="Pfam" id="PF23069"/>
    </source>
</evidence>
<organism evidence="4 5">
    <name type="scientific">Elysia crispata</name>
    <name type="common">lettuce slug</name>
    <dbReference type="NCBI Taxonomy" id="231223"/>
    <lineage>
        <taxon>Eukaryota</taxon>
        <taxon>Metazoa</taxon>
        <taxon>Spiralia</taxon>
        <taxon>Lophotrochozoa</taxon>
        <taxon>Mollusca</taxon>
        <taxon>Gastropoda</taxon>
        <taxon>Heterobranchia</taxon>
        <taxon>Euthyneura</taxon>
        <taxon>Panpulmonata</taxon>
        <taxon>Sacoglossa</taxon>
        <taxon>Placobranchoidea</taxon>
        <taxon>Plakobranchidae</taxon>
        <taxon>Elysia</taxon>
    </lineage>
</organism>
<dbReference type="AlphaFoldDB" id="A0AAE0ZCZ0"/>
<gene>
    <name evidence="4" type="ORF">RRG08_018025</name>
</gene>
<evidence type="ECO:0000313" key="4">
    <source>
        <dbReference type="EMBL" id="KAK3767154.1"/>
    </source>
</evidence>
<feature type="domain" description="DUF7042" evidence="2">
    <location>
        <begin position="426"/>
        <end position="519"/>
    </location>
</feature>
<dbReference type="InterPro" id="IPR055472">
    <property type="entry name" value="DUF7044"/>
</dbReference>
<keyword evidence="5" id="KW-1185">Reference proteome</keyword>
<name>A0AAE0ZCZ0_9GAST</name>
<proteinExistence type="predicted"/>
<evidence type="ECO:0000256" key="1">
    <source>
        <dbReference type="SAM" id="MobiDB-lite"/>
    </source>
</evidence>
<protein>
    <submittedName>
        <fullName evidence="4">Uncharacterized protein</fullName>
    </submittedName>
</protein>
<dbReference type="Proteomes" id="UP001283361">
    <property type="component" value="Unassembled WGS sequence"/>
</dbReference>
<evidence type="ECO:0000313" key="5">
    <source>
        <dbReference type="Proteomes" id="UP001283361"/>
    </source>
</evidence>
<sequence length="653" mass="72899">METWPPFYIRMRAHSSCIGSQSKARQSGKMYSCLPGAGKSVKMMPARLELACLVAEDLDRRNCLIPEDWRGQWVLDGRDKIIITADSVSGVGRCTQQDGHGKFLLMDREGCSRCMVFTSQHRNLLQFKKSYCGYTAKLVEVCNSITSQAELHTMVKENGKPIPCPFQGNWDFTYTNHSMLCNTPKSEIAACADESKAQFNFRRCHGHRASYERSENFQCLATWDNGHDHFLYGKFTGSGSVNSRLAGSGSPYRCLMYTVTGAQGKMAMSADATCNDIQSYSIGPVEFDLFLRRDKRPQAMCTFPSFFPATSEWRDVTGNFKFEVNGRHDLFTVTVIGWGSWPETKRRVACINHVDPIYDERGTTIRMVTFLTNERCESAYACVQFIQNGNDAVQVQFGRTFKDPHSVCQDFVSAGNTFLYPFNAAPIQCPLPGVHLFEDVGSRCTGSMRVGCKTESQIELEYKCGDKQTVDVFQCYASWSKTNNIYVLAGRLNDEEKKVYCLMYQTHTKGYLLESSAECGDMPLIIMDTPIKFSLDFQTAPCSASSSRPEDRPNVIQSSSGRDRDSAGSYHTNDQARDADSSSARGDNSKPEVIKTPSGTGVNSGNGPRQTSGIINADGDKNSAGSATFRYSYRSFLDWLAFLVVAVVYSFHR</sequence>
<dbReference type="PANTHER" id="PTHR22255:SF9">
    <property type="entry name" value="LP06548P"/>
    <property type="match status" value="1"/>
</dbReference>
<feature type="domain" description="DUF7042" evidence="2">
    <location>
        <begin position="160"/>
        <end position="283"/>
    </location>
</feature>
<comment type="caution">
    <text evidence="4">The sequence shown here is derived from an EMBL/GenBank/DDBJ whole genome shotgun (WGS) entry which is preliminary data.</text>
</comment>
<dbReference type="EMBL" id="JAWDGP010004170">
    <property type="protein sequence ID" value="KAK3767154.1"/>
    <property type="molecule type" value="Genomic_DNA"/>
</dbReference>
<dbReference type="PANTHER" id="PTHR22255">
    <property type="entry name" value="LP06548P"/>
    <property type="match status" value="1"/>
</dbReference>
<feature type="compositionally biased region" description="Polar residues" evidence="1">
    <location>
        <begin position="597"/>
        <end position="614"/>
    </location>
</feature>
<accession>A0AAE0ZCZ0</accession>
<evidence type="ECO:0000259" key="3">
    <source>
        <dbReference type="Pfam" id="PF23071"/>
    </source>
</evidence>
<dbReference type="Pfam" id="PF23069">
    <property type="entry name" value="DUF7042"/>
    <property type="match status" value="2"/>
</dbReference>
<dbReference type="Pfam" id="PF23071">
    <property type="entry name" value="DUF7044"/>
    <property type="match status" value="1"/>
</dbReference>
<feature type="domain" description="DUF7044" evidence="3">
    <location>
        <begin position="62"/>
        <end position="143"/>
    </location>
</feature>